<evidence type="ECO:0000259" key="6">
    <source>
        <dbReference type="PROSITE" id="PS51384"/>
    </source>
</evidence>
<organism evidence="7 8">
    <name type="scientific">Rhodoferax antarcticus ANT.BR</name>
    <dbReference type="NCBI Taxonomy" id="1111071"/>
    <lineage>
        <taxon>Bacteria</taxon>
        <taxon>Pseudomonadati</taxon>
        <taxon>Pseudomonadota</taxon>
        <taxon>Betaproteobacteria</taxon>
        <taxon>Burkholderiales</taxon>
        <taxon>Comamonadaceae</taxon>
        <taxon>Rhodoferax</taxon>
    </lineage>
</organism>
<dbReference type="STRING" id="81479.RA876_11040"/>
<dbReference type="GO" id="GO:0005829">
    <property type="term" value="C:cytosol"/>
    <property type="evidence" value="ECO:0007669"/>
    <property type="project" value="TreeGrafter"/>
</dbReference>
<dbReference type="AlphaFoldDB" id="A0A1Q8YBL4"/>
<evidence type="ECO:0000313" key="8">
    <source>
        <dbReference type="Proteomes" id="UP000185911"/>
    </source>
</evidence>
<dbReference type="Gene3D" id="3.40.50.80">
    <property type="entry name" value="Nucleotide-binding domain of ferredoxin-NADP reductase (FNR) module"/>
    <property type="match status" value="1"/>
</dbReference>
<sequence>MSWRAIHRWLGLTMGTLAVVLGITGAVLAFDPVQQAWQAPAAPNDLSVATLVERVTRTVTGAEEIRHLPSGAIVVFSFDGDQARASYVDPADGRVLGAWQPSALPRWVKNLHRSLLLGDAGRWGAAGIALAMSLICVSALALLLRRMGGWRGLNARVRGSLAQRIHVITGRVVLAVLCLTSLTALTMSASTLGLVALEAGPEPDVVSVVGVASGQTAPQALPGGQLATLKSLTLQNLRKLNFPSTTDPEDTWKVATVQGVGWIDQYSGQTLAWQDLTLAQRIYDWALVLHTGEGAWPWAVVLALVGVSVLLFWLSGLIIWWRARGQTPHITGNSPLAKADVLIFVASEGGSTWGFAQTLHDALAKNGHCLHTTALEEFQTTPATRQVFMLAATYGDGQAPAHASHALERIKKLNASAVPVTVLGFGDRQYPAFCAFAVALETMLRAQGWLALLPLECIHQQSGQQFARWGQDLAQALGEPMLLDHVPRMSPTTALTLVSRQDYPGGSGEPTVILRFSWPAQGVMQRLRGHGLAHFAPGDLVGIVPPGSAVPRFYSLASGWDDGFLEICVRQLPGGLCSTHLLGLQPGDPIAAFIRSNPGFALPHKRRPLLLIGAGAGVAPLAGFIRGNDRHTPMHLYFGGRDPAQDFYFGVDIQRWLGEGRVTKVQTAFSRVPDGGGYVQDALHRDAERLRDLVAQGAVVRVCGSRAMAQGVTETLNAILAPLQMSVAQLKAKERYAEDVF</sequence>
<dbReference type="EC" id="1.6.2.4" evidence="3"/>
<feature type="transmembrane region" description="Helical" evidence="4">
    <location>
        <begin position="123"/>
        <end position="144"/>
    </location>
</feature>
<dbReference type="PANTHER" id="PTHR19384:SF17">
    <property type="entry name" value="NADPH--CYTOCHROME P450 REDUCTASE"/>
    <property type="match status" value="1"/>
</dbReference>
<keyword evidence="1" id="KW-0285">Flavoprotein</keyword>
<dbReference type="InterPro" id="IPR039261">
    <property type="entry name" value="FNR_nucleotide-bd"/>
</dbReference>
<dbReference type="SUPFAM" id="SSF52218">
    <property type="entry name" value="Flavoproteins"/>
    <property type="match status" value="1"/>
</dbReference>
<dbReference type="EMBL" id="MSYM01000017">
    <property type="protein sequence ID" value="OLP05299.1"/>
    <property type="molecule type" value="Genomic_DNA"/>
</dbReference>
<comment type="caution">
    <text evidence="7">The sequence shown here is derived from an EMBL/GenBank/DDBJ whole genome shotgun (WGS) entry which is preliminary data.</text>
</comment>
<dbReference type="InterPro" id="IPR017927">
    <property type="entry name" value="FAD-bd_FR_type"/>
</dbReference>
<keyword evidence="2" id="KW-0288">FMN</keyword>
<keyword evidence="4" id="KW-0812">Transmembrane</keyword>
<keyword evidence="8" id="KW-1185">Reference proteome</keyword>
<dbReference type="Gene3D" id="2.40.30.10">
    <property type="entry name" value="Translation factors"/>
    <property type="match status" value="1"/>
</dbReference>
<dbReference type="InterPro" id="IPR005625">
    <property type="entry name" value="PepSY-ass_TM"/>
</dbReference>
<dbReference type="Proteomes" id="UP000185911">
    <property type="component" value="Unassembled WGS sequence"/>
</dbReference>
<evidence type="ECO:0000256" key="1">
    <source>
        <dbReference type="ARBA" id="ARBA00022630"/>
    </source>
</evidence>
<keyword evidence="4" id="KW-1133">Transmembrane helix</keyword>
<dbReference type="InterPro" id="IPR008254">
    <property type="entry name" value="Flavodoxin/NO_synth"/>
</dbReference>
<feature type="transmembrane region" description="Helical" evidence="4">
    <location>
        <begin position="165"/>
        <end position="185"/>
    </location>
</feature>
<feature type="domain" description="Flavodoxin-like" evidence="5">
    <location>
        <begin position="341"/>
        <end position="474"/>
    </location>
</feature>
<name>A0A1Q8YBL4_9BURK</name>
<evidence type="ECO:0000256" key="2">
    <source>
        <dbReference type="ARBA" id="ARBA00022643"/>
    </source>
</evidence>
<dbReference type="PROSITE" id="PS51384">
    <property type="entry name" value="FAD_FR"/>
    <property type="match status" value="1"/>
</dbReference>
<dbReference type="CDD" id="cd06201">
    <property type="entry name" value="SiR_like2"/>
    <property type="match status" value="1"/>
</dbReference>
<feature type="transmembrane region" description="Helical" evidence="4">
    <location>
        <begin position="295"/>
        <end position="321"/>
    </location>
</feature>
<feature type="domain" description="FAD-binding FR-type" evidence="6">
    <location>
        <begin position="490"/>
        <end position="603"/>
    </location>
</feature>
<dbReference type="InterPro" id="IPR017938">
    <property type="entry name" value="Riboflavin_synthase-like_b-brl"/>
</dbReference>
<dbReference type="Gene3D" id="3.40.50.360">
    <property type="match status" value="1"/>
</dbReference>
<dbReference type="SUPFAM" id="SSF63380">
    <property type="entry name" value="Riboflavin synthase domain-like"/>
    <property type="match status" value="1"/>
</dbReference>
<protein>
    <recommendedName>
        <fullName evidence="3">NADPH--hemoprotein reductase</fullName>
        <ecNumber evidence="3">1.6.2.4</ecNumber>
    </recommendedName>
</protein>
<keyword evidence="4" id="KW-0472">Membrane</keyword>
<dbReference type="GO" id="GO:0050660">
    <property type="term" value="F:flavin adenine dinucleotide binding"/>
    <property type="evidence" value="ECO:0007669"/>
    <property type="project" value="TreeGrafter"/>
</dbReference>
<dbReference type="PROSITE" id="PS50902">
    <property type="entry name" value="FLAVODOXIN_LIKE"/>
    <property type="match status" value="1"/>
</dbReference>
<dbReference type="InterPro" id="IPR029039">
    <property type="entry name" value="Flavoprotein-like_sf"/>
</dbReference>
<dbReference type="InterPro" id="IPR001433">
    <property type="entry name" value="OxRdtase_FAD/NAD-bd"/>
</dbReference>
<dbReference type="Pfam" id="PF00175">
    <property type="entry name" value="NAD_binding_1"/>
    <property type="match status" value="1"/>
</dbReference>
<accession>A0A1Q8YBL4</accession>
<dbReference type="GO" id="GO:0010181">
    <property type="term" value="F:FMN binding"/>
    <property type="evidence" value="ECO:0007669"/>
    <property type="project" value="InterPro"/>
</dbReference>
<gene>
    <name evidence="7" type="ORF">BLL52_3424</name>
</gene>
<dbReference type="Pfam" id="PF00258">
    <property type="entry name" value="Flavodoxin_1"/>
    <property type="match status" value="1"/>
</dbReference>
<dbReference type="PRINTS" id="PR00371">
    <property type="entry name" value="FPNCR"/>
</dbReference>
<dbReference type="RefSeq" id="WP_075587571.1">
    <property type="nucleotide sequence ID" value="NZ_MSYM01000017.1"/>
</dbReference>
<proteinExistence type="predicted"/>
<evidence type="ECO:0000259" key="5">
    <source>
        <dbReference type="PROSITE" id="PS50902"/>
    </source>
</evidence>
<evidence type="ECO:0000256" key="4">
    <source>
        <dbReference type="SAM" id="Phobius"/>
    </source>
</evidence>
<evidence type="ECO:0000256" key="3">
    <source>
        <dbReference type="ARBA" id="ARBA00023797"/>
    </source>
</evidence>
<evidence type="ECO:0000313" key="7">
    <source>
        <dbReference type="EMBL" id="OLP05299.1"/>
    </source>
</evidence>
<dbReference type="GO" id="GO:0004783">
    <property type="term" value="F:sulfite reductase (NADPH) activity"/>
    <property type="evidence" value="ECO:0007669"/>
    <property type="project" value="TreeGrafter"/>
</dbReference>
<dbReference type="Pfam" id="PF03929">
    <property type="entry name" value="PepSY_TM"/>
    <property type="match status" value="1"/>
</dbReference>
<dbReference type="PANTHER" id="PTHR19384">
    <property type="entry name" value="NITRIC OXIDE SYNTHASE-RELATED"/>
    <property type="match status" value="1"/>
</dbReference>
<reference evidence="7 8" key="1">
    <citation type="submission" date="2017-01" db="EMBL/GenBank/DDBJ databases">
        <title>Genome sequence of Rhodoferax antarcticus ANT.BR, a psychrophilic purple nonsulfur bacterium from an Antarctic microbial mat.</title>
        <authorList>
            <person name="Baker J."/>
            <person name="Riester C."/>
            <person name="Skinner B."/>
            <person name="Newell A."/>
            <person name="Swingley W."/>
            <person name="Madigan M."/>
            <person name="Jung D."/>
            <person name="Asao M."/>
            <person name="Chen M."/>
            <person name="Loughlin P."/>
            <person name="Pan H."/>
            <person name="Lin S."/>
            <person name="Li N."/>
            <person name="Shaw J."/>
            <person name="Prado M."/>
            <person name="Sherman C."/>
            <person name="Li X."/>
            <person name="Tang J."/>
            <person name="Blankenship R."/>
            <person name="Zhao T."/>
            <person name="Touchman J."/>
            <person name="Sattley M."/>
        </authorList>
    </citation>
    <scope>NUCLEOTIDE SEQUENCE [LARGE SCALE GENOMIC DNA]</scope>
    <source>
        <strain evidence="7 8">ANT.BR</strain>
    </source>
</reference>
<dbReference type="InterPro" id="IPR001709">
    <property type="entry name" value="Flavoprot_Pyr_Nucl_cyt_Rdtase"/>
</dbReference>
<dbReference type="SUPFAM" id="SSF52343">
    <property type="entry name" value="Ferredoxin reductase-like, C-terminal NADP-linked domain"/>
    <property type="match status" value="1"/>
</dbReference>